<dbReference type="Proteomes" id="UP000536685">
    <property type="component" value="Unassembled WGS sequence"/>
</dbReference>
<gene>
    <name evidence="2" type="ORF">HD599_000630</name>
</gene>
<dbReference type="AlphaFoldDB" id="A0A841AGF9"/>
<reference evidence="2 3" key="1">
    <citation type="submission" date="2020-08" db="EMBL/GenBank/DDBJ databases">
        <title>Sequencing the genomes of 1000 actinobacteria strains.</title>
        <authorList>
            <person name="Klenk H.-P."/>
        </authorList>
    </citation>
    <scope>NUCLEOTIDE SEQUENCE [LARGE SCALE GENOMIC DNA]</scope>
    <source>
        <strain evidence="2 3">DSM 105784</strain>
    </source>
</reference>
<dbReference type="RefSeq" id="WP_184233570.1">
    <property type="nucleotide sequence ID" value="NZ_JACHMJ010000001.1"/>
</dbReference>
<sequence length="139" mass="15024">MSTTEQHDAIDLDARYGRTPGRGRRNRVIAIVTGAIVAVVVVAWVIWVGVGGTPAAEFEVVDVGHTVVDDQLVTVKFQLTVDPGESMECAAQALNSTFGIVGWKLISVPAAETRVRTIDVDVRTTELSVTGLIYRCWLT</sequence>
<keyword evidence="1" id="KW-1133">Transmembrane helix</keyword>
<protein>
    <recommendedName>
        <fullName evidence="4">DUF4307 domain-containing protein</fullName>
    </recommendedName>
</protein>
<accession>A0A841AGF9</accession>
<evidence type="ECO:0000256" key="1">
    <source>
        <dbReference type="SAM" id="Phobius"/>
    </source>
</evidence>
<keyword evidence="1" id="KW-0812">Transmembrane</keyword>
<proteinExistence type="predicted"/>
<organism evidence="2 3">
    <name type="scientific">Conyzicola lurida</name>
    <dbReference type="NCBI Taxonomy" id="1172621"/>
    <lineage>
        <taxon>Bacteria</taxon>
        <taxon>Bacillati</taxon>
        <taxon>Actinomycetota</taxon>
        <taxon>Actinomycetes</taxon>
        <taxon>Micrococcales</taxon>
        <taxon>Microbacteriaceae</taxon>
        <taxon>Conyzicola</taxon>
    </lineage>
</organism>
<keyword evidence="1" id="KW-0472">Membrane</keyword>
<comment type="caution">
    <text evidence="2">The sequence shown here is derived from an EMBL/GenBank/DDBJ whole genome shotgun (WGS) entry which is preliminary data.</text>
</comment>
<name>A0A841AGF9_9MICO</name>
<evidence type="ECO:0008006" key="4">
    <source>
        <dbReference type="Google" id="ProtNLM"/>
    </source>
</evidence>
<evidence type="ECO:0000313" key="3">
    <source>
        <dbReference type="Proteomes" id="UP000536685"/>
    </source>
</evidence>
<dbReference type="InterPro" id="IPR025443">
    <property type="entry name" value="DUF4307"/>
</dbReference>
<keyword evidence="3" id="KW-1185">Reference proteome</keyword>
<evidence type="ECO:0000313" key="2">
    <source>
        <dbReference type="EMBL" id="MBB5842307.1"/>
    </source>
</evidence>
<dbReference type="Pfam" id="PF14155">
    <property type="entry name" value="DUF4307"/>
    <property type="match status" value="1"/>
</dbReference>
<feature type="transmembrane region" description="Helical" evidence="1">
    <location>
        <begin position="28"/>
        <end position="50"/>
    </location>
</feature>
<dbReference type="EMBL" id="JACHMJ010000001">
    <property type="protein sequence ID" value="MBB5842307.1"/>
    <property type="molecule type" value="Genomic_DNA"/>
</dbReference>